<dbReference type="AlphaFoldDB" id="A0ABD0RNF9"/>
<dbReference type="Proteomes" id="UP001529510">
    <property type="component" value="Unassembled WGS sequence"/>
</dbReference>
<reference evidence="2 3" key="1">
    <citation type="submission" date="2024-05" db="EMBL/GenBank/DDBJ databases">
        <title>Genome sequencing and assembly of Indian major carp, Cirrhinus mrigala (Hamilton, 1822).</title>
        <authorList>
            <person name="Mohindra V."/>
            <person name="Chowdhury L.M."/>
            <person name="Lal K."/>
            <person name="Jena J.K."/>
        </authorList>
    </citation>
    <scope>NUCLEOTIDE SEQUENCE [LARGE SCALE GENOMIC DNA]</scope>
    <source>
        <strain evidence="2">CM1030</strain>
        <tissue evidence="2">Blood</tissue>
    </source>
</reference>
<comment type="caution">
    <text evidence="2">The sequence shown here is derived from an EMBL/GenBank/DDBJ whole genome shotgun (WGS) entry which is preliminary data.</text>
</comment>
<feature type="region of interest" description="Disordered" evidence="1">
    <location>
        <begin position="72"/>
        <end position="143"/>
    </location>
</feature>
<name>A0ABD0RNF9_CIRMR</name>
<evidence type="ECO:0000256" key="1">
    <source>
        <dbReference type="SAM" id="MobiDB-lite"/>
    </source>
</evidence>
<feature type="region of interest" description="Disordered" evidence="1">
    <location>
        <begin position="1"/>
        <end position="34"/>
    </location>
</feature>
<feature type="compositionally biased region" description="Basic and acidic residues" evidence="1">
    <location>
        <begin position="97"/>
        <end position="111"/>
    </location>
</feature>
<gene>
    <name evidence="2" type="ORF">M9458_003178</name>
</gene>
<sequence length="143" mass="15975">ALLLEEVQKLNQENAERSEASQQLEEGVQNPEDGLVTPIQQDLILEGAKTLEPEQEKNSKEEKEVTFELKEDVMKDAEPKIEEIQAETPTLAEEETKEMSLKTTDVLKDQEVEGTEDQTVTEAPAEPDITDSEPPTPTENSVQ</sequence>
<protein>
    <recommendedName>
        <fullName evidence="4">Pinin</fullName>
    </recommendedName>
</protein>
<accession>A0ABD0RNF9</accession>
<organism evidence="2 3">
    <name type="scientific">Cirrhinus mrigala</name>
    <name type="common">Mrigala</name>
    <dbReference type="NCBI Taxonomy" id="683832"/>
    <lineage>
        <taxon>Eukaryota</taxon>
        <taxon>Metazoa</taxon>
        <taxon>Chordata</taxon>
        <taxon>Craniata</taxon>
        <taxon>Vertebrata</taxon>
        <taxon>Euteleostomi</taxon>
        <taxon>Actinopterygii</taxon>
        <taxon>Neopterygii</taxon>
        <taxon>Teleostei</taxon>
        <taxon>Ostariophysi</taxon>
        <taxon>Cypriniformes</taxon>
        <taxon>Cyprinidae</taxon>
        <taxon>Labeoninae</taxon>
        <taxon>Labeonini</taxon>
        <taxon>Cirrhinus</taxon>
    </lineage>
</organism>
<proteinExistence type="predicted"/>
<feature type="non-terminal residue" evidence="2">
    <location>
        <position position="1"/>
    </location>
</feature>
<evidence type="ECO:0000313" key="3">
    <source>
        <dbReference type="Proteomes" id="UP001529510"/>
    </source>
</evidence>
<feature type="non-terminal residue" evidence="2">
    <location>
        <position position="143"/>
    </location>
</feature>
<evidence type="ECO:0000313" key="2">
    <source>
        <dbReference type="EMBL" id="KAL0199991.1"/>
    </source>
</evidence>
<feature type="compositionally biased region" description="Basic and acidic residues" evidence="1">
    <location>
        <begin position="72"/>
        <end position="83"/>
    </location>
</feature>
<dbReference type="EMBL" id="JAMKFB020000002">
    <property type="protein sequence ID" value="KAL0199991.1"/>
    <property type="molecule type" value="Genomic_DNA"/>
</dbReference>
<keyword evidence="3" id="KW-1185">Reference proteome</keyword>
<evidence type="ECO:0008006" key="4">
    <source>
        <dbReference type="Google" id="ProtNLM"/>
    </source>
</evidence>